<dbReference type="EMBL" id="JARJCW010000066">
    <property type="protein sequence ID" value="KAJ7199861.1"/>
    <property type="molecule type" value="Genomic_DNA"/>
</dbReference>
<protein>
    <submittedName>
        <fullName evidence="1">Uncharacterized protein</fullName>
    </submittedName>
</protein>
<sequence>IRCNMDIKFIGSGASAKAILYYITDYITKSQLKAHVAYAALELAIKKLGEFTPNEDDITVRSKHMLQKCAYALISHQELSAQQVASYLLDYEDHFTSHKFAKLFWTSFE</sequence>
<evidence type="ECO:0000313" key="2">
    <source>
        <dbReference type="Proteomes" id="UP001219525"/>
    </source>
</evidence>
<comment type="caution">
    <text evidence="1">The sequence shown here is derived from an EMBL/GenBank/DDBJ whole genome shotgun (WGS) entry which is preliminary data.</text>
</comment>
<feature type="non-terminal residue" evidence="1">
    <location>
        <position position="109"/>
    </location>
</feature>
<dbReference type="Proteomes" id="UP001219525">
    <property type="component" value="Unassembled WGS sequence"/>
</dbReference>
<accession>A0AAD6V3M9</accession>
<name>A0AAD6V3M9_9AGAR</name>
<evidence type="ECO:0000313" key="1">
    <source>
        <dbReference type="EMBL" id="KAJ7199861.1"/>
    </source>
</evidence>
<keyword evidence="2" id="KW-1185">Reference proteome</keyword>
<gene>
    <name evidence="1" type="ORF">GGX14DRAFT_340018</name>
</gene>
<dbReference type="AlphaFoldDB" id="A0AAD6V3M9"/>
<proteinExistence type="predicted"/>
<feature type="non-terminal residue" evidence="1">
    <location>
        <position position="1"/>
    </location>
</feature>
<organism evidence="1 2">
    <name type="scientific">Mycena pura</name>
    <dbReference type="NCBI Taxonomy" id="153505"/>
    <lineage>
        <taxon>Eukaryota</taxon>
        <taxon>Fungi</taxon>
        <taxon>Dikarya</taxon>
        <taxon>Basidiomycota</taxon>
        <taxon>Agaricomycotina</taxon>
        <taxon>Agaricomycetes</taxon>
        <taxon>Agaricomycetidae</taxon>
        <taxon>Agaricales</taxon>
        <taxon>Marasmiineae</taxon>
        <taxon>Mycenaceae</taxon>
        <taxon>Mycena</taxon>
    </lineage>
</organism>
<reference evidence="1" key="1">
    <citation type="submission" date="2023-03" db="EMBL/GenBank/DDBJ databases">
        <title>Massive genome expansion in bonnet fungi (Mycena s.s.) driven by repeated elements and novel gene families across ecological guilds.</title>
        <authorList>
            <consortium name="Lawrence Berkeley National Laboratory"/>
            <person name="Harder C.B."/>
            <person name="Miyauchi S."/>
            <person name="Viragh M."/>
            <person name="Kuo A."/>
            <person name="Thoen E."/>
            <person name="Andreopoulos B."/>
            <person name="Lu D."/>
            <person name="Skrede I."/>
            <person name="Drula E."/>
            <person name="Henrissat B."/>
            <person name="Morin E."/>
            <person name="Kohler A."/>
            <person name="Barry K."/>
            <person name="LaButti K."/>
            <person name="Morin E."/>
            <person name="Salamov A."/>
            <person name="Lipzen A."/>
            <person name="Mereny Z."/>
            <person name="Hegedus B."/>
            <person name="Baldrian P."/>
            <person name="Stursova M."/>
            <person name="Weitz H."/>
            <person name="Taylor A."/>
            <person name="Grigoriev I.V."/>
            <person name="Nagy L.G."/>
            <person name="Martin F."/>
            <person name="Kauserud H."/>
        </authorList>
    </citation>
    <scope>NUCLEOTIDE SEQUENCE</scope>
    <source>
        <strain evidence="1">9144</strain>
    </source>
</reference>